<dbReference type="EMBL" id="LNQR01000031">
    <property type="protein sequence ID" value="KWT91555.1"/>
    <property type="molecule type" value="Genomic_DNA"/>
</dbReference>
<protein>
    <submittedName>
        <fullName evidence="7">Radical SAM protein</fullName>
    </submittedName>
</protein>
<evidence type="ECO:0000256" key="4">
    <source>
        <dbReference type="ARBA" id="ARBA00023004"/>
    </source>
</evidence>
<keyword evidence="8" id="KW-1185">Reference proteome</keyword>
<dbReference type="InterPro" id="IPR007197">
    <property type="entry name" value="rSAM"/>
</dbReference>
<evidence type="ECO:0000313" key="8">
    <source>
        <dbReference type="Proteomes" id="UP000060487"/>
    </source>
</evidence>
<dbReference type="InterPro" id="IPR058240">
    <property type="entry name" value="rSAM_sf"/>
</dbReference>
<dbReference type="Proteomes" id="UP000060487">
    <property type="component" value="Unassembled WGS sequence"/>
</dbReference>
<name>A0ABR5SHH2_9BACT</name>
<dbReference type="CDD" id="cd21109">
    <property type="entry name" value="SPASM"/>
    <property type="match status" value="1"/>
</dbReference>
<keyword evidence="2" id="KW-0949">S-adenosyl-L-methionine</keyword>
<accession>A0ABR5SHH2</accession>
<dbReference type="SFLD" id="SFLDG01067">
    <property type="entry name" value="SPASM/twitch_domain_containing"/>
    <property type="match status" value="1"/>
</dbReference>
<dbReference type="PANTHER" id="PTHR11228:SF7">
    <property type="entry name" value="PQQA PEPTIDE CYCLASE"/>
    <property type="match status" value="1"/>
</dbReference>
<evidence type="ECO:0000256" key="2">
    <source>
        <dbReference type="ARBA" id="ARBA00022691"/>
    </source>
</evidence>
<dbReference type="PANTHER" id="PTHR11228">
    <property type="entry name" value="RADICAL SAM DOMAIN PROTEIN"/>
    <property type="match status" value="1"/>
</dbReference>
<dbReference type="SUPFAM" id="SSF102114">
    <property type="entry name" value="Radical SAM enzymes"/>
    <property type="match status" value="1"/>
</dbReference>
<dbReference type="RefSeq" id="WP_085051360.1">
    <property type="nucleotide sequence ID" value="NZ_LNQR01000031.1"/>
</dbReference>
<keyword evidence="4" id="KW-0408">Iron</keyword>
<organism evidence="7 8">
    <name type="scientific">Candidatus Magnetominusculus xianensis</name>
    <dbReference type="NCBI Taxonomy" id="1748249"/>
    <lineage>
        <taxon>Bacteria</taxon>
        <taxon>Pseudomonadati</taxon>
        <taxon>Nitrospirota</taxon>
        <taxon>Nitrospiria</taxon>
        <taxon>Nitrospirales</taxon>
        <taxon>Nitrospiraceae</taxon>
        <taxon>Candidatus Magnetominusculus</taxon>
    </lineage>
</organism>
<evidence type="ECO:0000313" key="7">
    <source>
        <dbReference type="EMBL" id="KWT91555.1"/>
    </source>
</evidence>
<dbReference type="Pfam" id="PF04055">
    <property type="entry name" value="Radical_SAM"/>
    <property type="match status" value="1"/>
</dbReference>
<evidence type="ECO:0000256" key="3">
    <source>
        <dbReference type="ARBA" id="ARBA00022723"/>
    </source>
</evidence>
<dbReference type="SFLD" id="SFLDS00029">
    <property type="entry name" value="Radical_SAM"/>
    <property type="match status" value="1"/>
</dbReference>
<keyword evidence="5" id="KW-0411">Iron-sulfur</keyword>
<dbReference type="PROSITE" id="PS51918">
    <property type="entry name" value="RADICAL_SAM"/>
    <property type="match status" value="1"/>
</dbReference>
<keyword evidence="3" id="KW-0479">Metal-binding</keyword>
<proteinExistence type="predicted"/>
<evidence type="ECO:0000256" key="1">
    <source>
        <dbReference type="ARBA" id="ARBA00001966"/>
    </source>
</evidence>
<comment type="caution">
    <text evidence="7">The sequence shown here is derived from an EMBL/GenBank/DDBJ whole genome shotgun (WGS) entry which is preliminary data.</text>
</comment>
<gene>
    <name evidence="7" type="ORF">ASN18_0836</name>
</gene>
<reference evidence="7 8" key="1">
    <citation type="submission" date="2015-11" db="EMBL/GenBank/DDBJ databases">
        <authorList>
            <person name="Lin W."/>
        </authorList>
    </citation>
    <scope>NUCLEOTIDE SEQUENCE [LARGE SCALE GENOMIC DNA]</scope>
    <source>
        <strain evidence="7 8">HCH-1</strain>
    </source>
</reference>
<feature type="domain" description="Radical SAM core" evidence="6">
    <location>
        <begin position="34"/>
        <end position="268"/>
    </location>
</feature>
<dbReference type="Gene3D" id="3.20.20.70">
    <property type="entry name" value="Aldolase class I"/>
    <property type="match status" value="1"/>
</dbReference>
<dbReference type="Pfam" id="PF13186">
    <property type="entry name" value="SPASM"/>
    <property type="match status" value="1"/>
</dbReference>
<evidence type="ECO:0000256" key="5">
    <source>
        <dbReference type="ARBA" id="ARBA00023014"/>
    </source>
</evidence>
<evidence type="ECO:0000259" key="6">
    <source>
        <dbReference type="PROSITE" id="PS51918"/>
    </source>
</evidence>
<dbReference type="InterPro" id="IPR050377">
    <property type="entry name" value="Radical_SAM_PqqE_MftC-like"/>
</dbReference>
<dbReference type="InterPro" id="IPR023885">
    <property type="entry name" value="4Fe4S-binding_SPASM_dom"/>
</dbReference>
<dbReference type="InterPro" id="IPR013785">
    <property type="entry name" value="Aldolase_TIM"/>
</dbReference>
<comment type="cofactor">
    <cofactor evidence="1">
        <name>[4Fe-4S] cluster</name>
        <dbReference type="ChEBI" id="CHEBI:49883"/>
    </cofactor>
</comment>
<sequence>MSKIVQRNKEEWNRIQKMSEQRLEYYFKDDYTGESMPHTINLSLNNYCFMKCRMCDIGQSRANRKDKDMFFNNRAAGGGKAYTLPLEIVKKLIDDVAPYKTIIRPNFVEPLLRADIDEIAGYVTSKGLDFYIITNGYLLSKKAKTLVEAGMRVLRVSIDGTKDRHNEIRGLPDSFQRSIKGIEIVIEEKKRLGLEYPLIGICFTISDHNYDNLLDFYRELDSLGIAKEIYIAFNFLRYSTMEEAQTQNALFPQFFPLTQSSISCIDVEDIDTEELCRQIKAVRDEFAPDSYKYHFNPHLNDDEIKKWFDKKTYLHPEIPCFAPWTVAQVFYDGTVGVNGRCVSPSFGNIIDKPFHEIWNSEQARDFRMKLRKTPIMPVCNRCCRTFKVDDEKKD</sequence>